<proteinExistence type="predicted"/>
<gene>
    <name evidence="2" type="ORF">THIARS_60331</name>
</gene>
<dbReference type="SUPFAM" id="SSF82866">
    <property type="entry name" value="Multidrug efflux transporter AcrB transmembrane domain"/>
    <property type="match status" value="1"/>
</dbReference>
<protein>
    <submittedName>
        <fullName evidence="2">Uncharacterized protein</fullName>
    </submittedName>
</protein>
<keyword evidence="1" id="KW-1133">Transmembrane helix</keyword>
<organism evidence="2 3">
    <name type="scientific">Thiomonas delicata</name>
    <name type="common">Thiomonas cuprina</name>
    <dbReference type="NCBI Taxonomy" id="364030"/>
    <lineage>
        <taxon>Bacteria</taxon>
        <taxon>Pseudomonadati</taxon>
        <taxon>Pseudomonadota</taxon>
        <taxon>Betaproteobacteria</taxon>
        <taxon>Burkholderiales</taxon>
        <taxon>Thiomonas</taxon>
    </lineage>
</organism>
<feature type="transmembrane region" description="Helical" evidence="1">
    <location>
        <begin position="20"/>
        <end position="45"/>
    </location>
</feature>
<keyword evidence="3" id="KW-1185">Reference proteome</keyword>
<dbReference type="OrthoDB" id="9952351at2"/>
<evidence type="ECO:0000313" key="3">
    <source>
        <dbReference type="Proteomes" id="UP000214566"/>
    </source>
</evidence>
<keyword evidence="1" id="KW-0812">Transmembrane</keyword>
<dbReference type="RefSeq" id="WP_013123546.1">
    <property type="nucleotide sequence ID" value="NZ_LT592170.1"/>
</dbReference>
<evidence type="ECO:0000256" key="1">
    <source>
        <dbReference type="SAM" id="Phobius"/>
    </source>
</evidence>
<feature type="transmembrane region" description="Helical" evidence="1">
    <location>
        <begin position="51"/>
        <end position="69"/>
    </location>
</feature>
<dbReference type="Proteomes" id="UP000214566">
    <property type="component" value="Unassembled WGS sequence"/>
</dbReference>
<dbReference type="AlphaFoldDB" id="A0A238D2U8"/>
<sequence>MSDRLEQRKAAARWSGRYIVCAFLETIGLALMLCVPLDLLVLLPVLDLSGYRFNPFVYAFWLAAVGLVLRPRILRPDFVNSITLYQEDPT</sequence>
<keyword evidence="1" id="KW-0472">Membrane</keyword>
<dbReference type="EMBL" id="FLMQ01000055">
    <property type="protein sequence ID" value="SBP87618.1"/>
    <property type="molecule type" value="Genomic_DNA"/>
</dbReference>
<reference evidence="2 3" key="1">
    <citation type="submission" date="2016-06" db="EMBL/GenBank/DDBJ databases">
        <authorList>
            <person name="Kjaerup R.B."/>
            <person name="Dalgaard T.S."/>
            <person name="Juul-Madsen H.R."/>
        </authorList>
    </citation>
    <scope>NUCLEOTIDE SEQUENCE [LARGE SCALE GENOMIC DNA]</scope>
    <source>
        <strain evidence="2 3">DSM 16361</strain>
    </source>
</reference>
<evidence type="ECO:0000313" key="2">
    <source>
        <dbReference type="EMBL" id="SBP87618.1"/>
    </source>
</evidence>
<accession>A0A238D2U8</accession>
<name>A0A238D2U8_THIDL</name>